<evidence type="ECO:0000313" key="2">
    <source>
        <dbReference type="Proteomes" id="UP000499080"/>
    </source>
</evidence>
<name>A0A4Y2UWB7_ARAVE</name>
<keyword evidence="2" id="KW-1185">Reference proteome</keyword>
<dbReference type="Proteomes" id="UP000499080">
    <property type="component" value="Unassembled WGS sequence"/>
</dbReference>
<dbReference type="EMBL" id="BGPR01039833">
    <property type="protein sequence ID" value="GBO15880.1"/>
    <property type="molecule type" value="Genomic_DNA"/>
</dbReference>
<reference evidence="1 2" key="1">
    <citation type="journal article" date="2019" name="Sci. Rep.">
        <title>Orb-weaving spider Araneus ventricosus genome elucidates the spidroin gene catalogue.</title>
        <authorList>
            <person name="Kono N."/>
            <person name="Nakamura H."/>
            <person name="Ohtoshi R."/>
            <person name="Moran D.A.P."/>
            <person name="Shinohara A."/>
            <person name="Yoshida Y."/>
            <person name="Fujiwara M."/>
            <person name="Mori M."/>
            <person name="Tomita M."/>
            <person name="Arakawa K."/>
        </authorList>
    </citation>
    <scope>NUCLEOTIDE SEQUENCE [LARGE SCALE GENOMIC DNA]</scope>
</reference>
<accession>A0A4Y2UWB7</accession>
<gene>
    <name evidence="1" type="ORF">AVEN_132452_1</name>
</gene>
<organism evidence="1 2">
    <name type="scientific">Araneus ventricosus</name>
    <name type="common">Orbweaver spider</name>
    <name type="synonym">Epeira ventricosa</name>
    <dbReference type="NCBI Taxonomy" id="182803"/>
    <lineage>
        <taxon>Eukaryota</taxon>
        <taxon>Metazoa</taxon>
        <taxon>Ecdysozoa</taxon>
        <taxon>Arthropoda</taxon>
        <taxon>Chelicerata</taxon>
        <taxon>Arachnida</taxon>
        <taxon>Araneae</taxon>
        <taxon>Araneomorphae</taxon>
        <taxon>Entelegynae</taxon>
        <taxon>Araneoidea</taxon>
        <taxon>Araneidae</taxon>
        <taxon>Araneus</taxon>
    </lineage>
</organism>
<evidence type="ECO:0000313" key="1">
    <source>
        <dbReference type="EMBL" id="GBO15880.1"/>
    </source>
</evidence>
<protein>
    <submittedName>
        <fullName evidence="1">Uncharacterized protein</fullName>
    </submittedName>
</protein>
<dbReference type="AlphaFoldDB" id="A0A4Y2UWB7"/>
<proteinExistence type="predicted"/>
<sequence length="83" mass="9213">MTRHIHSPSLKARLVARVLGRWQACSGTAQDGGSAEEEFLCVGICEVFFGYERSAYIPALEHNCPRLSQQRTATSLYRARLSG</sequence>
<comment type="caution">
    <text evidence="1">The sequence shown here is derived from an EMBL/GenBank/DDBJ whole genome shotgun (WGS) entry which is preliminary data.</text>
</comment>